<protein>
    <submittedName>
        <fullName evidence="1">ArsR family transcriptional regulator</fullName>
    </submittedName>
</protein>
<dbReference type="InterPro" id="IPR036390">
    <property type="entry name" value="WH_DNA-bd_sf"/>
</dbReference>
<organism evidence="1 2">
    <name type="scientific">Pseudomonas putida</name>
    <name type="common">Arthrobacter siderocapsulatus</name>
    <dbReference type="NCBI Taxonomy" id="303"/>
    <lineage>
        <taxon>Bacteria</taxon>
        <taxon>Pseudomonadati</taxon>
        <taxon>Pseudomonadota</taxon>
        <taxon>Gammaproteobacteria</taxon>
        <taxon>Pseudomonadales</taxon>
        <taxon>Pseudomonadaceae</taxon>
        <taxon>Pseudomonas</taxon>
    </lineage>
</organism>
<comment type="caution">
    <text evidence="1">The sequence shown here is derived from an EMBL/GenBank/DDBJ whole genome shotgun (WGS) entry which is preliminary data.</text>
</comment>
<dbReference type="RefSeq" id="WP_061305138.1">
    <property type="nucleotide sequence ID" value="NZ_RJAI01000115.1"/>
</dbReference>
<dbReference type="SUPFAM" id="SSF46785">
    <property type="entry name" value="Winged helix' DNA-binding domain"/>
    <property type="match status" value="1"/>
</dbReference>
<name>A0A3M8SEA3_PSEPU</name>
<dbReference type="Proteomes" id="UP000278162">
    <property type="component" value="Unassembled WGS sequence"/>
</dbReference>
<dbReference type="Gene3D" id="1.10.10.10">
    <property type="entry name" value="Winged helix-like DNA-binding domain superfamily/Winged helix DNA-binding domain"/>
    <property type="match status" value="1"/>
</dbReference>
<sequence length="183" mass="20391">MNQKSITLNLIEFTNGEAHPYGNTLGRETFNKFINHLDSLPKAYVVAISIGDVIADSSFMREAVISVAKHYRGEKYFYIQDLNDPDVRDNCHYAAEAKKQPIVAWCGQDYTILGPQPSASNLTLLEIVLSKQSVTTAQVAVDLDISVQNASTKLKKLVEEGYIMRREEVAESGGIEYVYAAIR</sequence>
<proteinExistence type="predicted"/>
<gene>
    <name evidence="1" type="ORF">EFK07_30605</name>
</gene>
<accession>A0A3M8SEA3</accession>
<evidence type="ECO:0000313" key="1">
    <source>
        <dbReference type="EMBL" id="RNF77484.1"/>
    </source>
</evidence>
<dbReference type="AlphaFoldDB" id="A0A3M8SEA3"/>
<evidence type="ECO:0000313" key="2">
    <source>
        <dbReference type="Proteomes" id="UP000278162"/>
    </source>
</evidence>
<dbReference type="EMBL" id="RJAI01000115">
    <property type="protein sequence ID" value="RNF77484.1"/>
    <property type="molecule type" value="Genomic_DNA"/>
</dbReference>
<dbReference type="InterPro" id="IPR036388">
    <property type="entry name" value="WH-like_DNA-bd_sf"/>
</dbReference>
<reference evidence="1 2" key="1">
    <citation type="submission" date="2018-10" db="EMBL/GenBank/DDBJ databases">
        <title>An outbreak of IMP-63 producing strain in France.</title>
        <authorList>
            <person name="Bour M."/>
            <person name="Liapis E."/>
            <person name="Plesiat P."/>
        </authorList>
    </citation>
    <scope>NUCLEOTIDE SEQUENCE [LARGE SCALE GENOMIC DNA]</scope>
    <source>
        <strain evidence="1 2">12917</strain>
    </source>
</reference>